<feature type="compositionally biased region" description="Low complexity" evidence="2">
    <location>
        <begin position="246"/>
        <end position="256"/>
    </location>
</feature>
<feature type="compositionally biased region" description="Basic and acidic residues" evidence="2">
    <location>
        <begin position="260"/>
        <end position="273"/>
    </location>
</feature>
<protein>
    <submittedName>
        <fullName evidence="3">Uncharacterized protein</fullName>
    </submittedName>
</protein>
<feature type="region of interest" description="Disordered" evidence="2">
    <location>
        <begin position="246"/>
        <end position="273"/>
    </location>
</feature>
<gene>
    <name evidence="3" type="ORF">FGO68_gene5731</name>
</gene>
<dbReference type="OrthoDB" id="73353at2759"/>
<reference evidence="3" key="1">
    <citation type="submission" date="2019-06" db="EMBL/GenBank/DDBJ databases">
        <authorList>
            <person name="Zheng W."/>
        </authorList>
    </citation>
    <scope>NUCLEOTIDE SEQUENCE</scope>
    <source>
        <strain evidence="3">QDHG01</strain>
    </source>
</reference>
<dbReference type="Proteomes" id="UP000785679">
    <property type="component" value="Unassembled WGS sequence"/>
</dbReference>
<evidence type="ECO:0000256" key="2">
    <source>
        <dbReference type="SAM" id="MobiDB-lite"/>
    </source>
</evidence>
<comment type="caution">
    <text evidence="3">The sequence shown here is derived from an EMBL/GenBank/DDBJ whole genome shotgun (WGS) entry which is preliminary data.</text>
</comment>
<dbReference type="PANTHER" id="PTHR33560:SF1">
    <property type="entry name" value="PROTEIN FAM227A"/>
    <property type="match status" value="1"/>
</dbReference>
<accession>A0A8J8P7A5</accession>
<evidence type="ECO:0000313" key="4">
    <source>
        <dbReference type="Proteomes" id="UP000785679"/>
    </source>
</evidence>
<proteinExistence type="inferred from homology"/>
<sequence length="527" mass="59509">MNNTQLSRGPSSLRAAGAGIMGNSVAHSLYQQQKGIGTFSHASHYDNGGHTQGSATFMTGVNVGEGEPTREQILAQLSQQRPQTDESERGNQDNQIFHVQDAEPPIDFDSPYSRLPSNVVLARVKKNVEKSMTFKNKSHAVEWKRMFETEHANAIISDGFWYVICKVFKKGKKQAAAASASATALASQQVALAISATAVIPGSQDAYGQAVSYDAYQEFILDRIAANYVSFTILDDEDIEAFQTSSSSALDSGSNSSHKKTQDAHKRREHVDFQQKQGVRRKFFEQFYDIIAQSVFYSLFFAYPKSRGQTLNNDMKRKLLNIFSKLFTGMKIQSASYEHWFPVMGQGSMLQNSLGAPKKAQQREDLSLIDLNDKKGGVSSQAPKKQTNRERIHMKYSPLVERYLMSHKYETMNNVREWKMLLTQRREGAQAGAQQQQSTSDQKFERYKKIAEAAVDEMKRMSKDYDKYCQVLSEKVRENEKAAAKFIQMTQQQRKEKLENGSYSEYANLIVSIFNSEHAKDMNEGSH</sequence>
<keyword evidence="4" id="KW-1185">Reference proteome</keyword>
<dbReference type="EMBL" id="RRYP01000812">
    <property type="protein sequence ID" value="TNV86831.1"/>
    <property type="molecule type" value="Genomic_DNA"/>
</dbReference>
<dbReference type="AlphaFoldDB" id="A0A8J8P7A5"/>
<evidence type="ECO:0000313" key="3">
    <source>
        <dbReference type="EMBL" id="TNV86831.1"/>
    </source>
</evidence>
<organism evidence="3 4">
    <name type="scientific">Halteria grandinella</name>
    <dbReference type="NCBI Taxonomy" id="5974"/>
    <lineage>
        <taxon>Eukaryota</taxon>
        <taxon>Sar</taxon>
        <taxon>Alveolata</taxon>
        <taxon>Ciliophora</taxon>
        <taxon>Intramacronucleata</taxon>
        <taxon>Spirotrichea</taxon>
        <taxon>Stichotrichia</taxon>
        <taxon>Sporadotrichida</taxon>
        <taxon>Halteriidae</taxon>
        <taxon>Halteria</taxon>
    </lineage>
</organism>
<evidence type="ECO:0000256" key="1">
    <source>
        <dbReference type="ARBA" id="ARBA00008666"/>
    </source>
</evidence>
<feature type="region of interest" description="Disordered" evidence="2">
    <location>
        <begin position="41"/>
        <end position="63"/>
    </location>
</feature>
<name>A0A8J8P7A5_HALGN</name>
<dbReference type="PANTHER" id="PTHR33560">
    <property type="entry name" value="PROTEIN FAM227B"/>
    <property type="match status" value="1"/>
</dbReference>
<dbReference type="InterPro" id="IPR029417">
    <property type="entry name" value="FAM227"/>
</dbReference>
<dbReference type="Pfam" id="PF14922">
    <property type="entry name" value="FWWh"/>
    <property type="match status" value="2"/>
</dbReference>
<comment type="similarity">
    <text evidence="1">Belongs to the FAM227 family.</text>
</comment>